<accession>A0ACC3A149</accession>
<reference evidence="1" key="1">
    <citation type="submission" date="2022-10" db="EMBL/GenBank/DDBJ databases">
        <title>Culturing micro-colonial fungi from biological soil crusts in the Mojave desert and describing Neophaeococcomyces mojavensis, and introducing the new genera and species Taxawa tesnikishii.</title>
        <authorList>
            <person name="Kurbessoian T."/>
            <person name="Stajich J.E."/>
        </authorList>
    </citation>
    <scope>NUCLEOTIDE SEQUENCE</scope>
    <source>
        <strain evidence="1">JES_112</strain>
    </source>
</reference>
<proteinExistence type="predicted"/>
<sequence length="415" mass="46961">MIVNKKLDRFKQWAGERMGGEVKTNTTDQFKALEQEMELRQQGMEKMQDSMNSYMKAVAKRAELEKKEKLLPIAYLGNSMITHSEDFEHDSEFGQCLNSFGRTQERMARTQESYITAATDSWLESLERSLVQMKEYQGARKKLESRRLAYDTSLAKMQKAKREDFRVEEELRSQQAKYEEAETDVERRMFEIKDAEAESVNDLTAFLEAQLAYHDRCREALVQLKNEWPARALSHSQNSRPAPRARSNTVRSYMSTHSQQEEVPVPEVRPSIRSNRSTSARYGDPPAADYDEPRATRPGIGRSTTYHHQSPQVSRDLSPAPSDRLSRVPSDSLMIQSTRSNLRRVDTAPQQDVFADGAQSYSMNRSVSPSTPISTGSQTPVGRRAPPPPPPSRASKPGLGKPAPPPPPAKRTLIA</sequence>
<name>A0ACC3A149_9EURO</name>
<evidence type="ECO:0000313" key="1">
    <source>
        <dbReference type="EMBL" id="KAJ9653793.1"/>
    </source>
</evidence>
<evidence type="ECO:0000313" key="2">
    <source>
        <dbReference type="Proteomes" id="UP001172386"/>
    </source>
</evidence>
<dbReference type="Proteomes" id="UP001172386">
    <property type="component" value="Unassembled WGS sequence"/>
</dbReference>
<keyword evidence="2" id="KW-1185">Reference proteome</keyword>
<comment type="caution">
    <text evidence="1">The sequence shown here is derived from an EMBL/GenBank/DDBJ whole genome shotgun (WGS) entry which is preliminary data.</text>
</comment>
<organism evidence="1 2">
    <name type="scientific">Neophaeococcomyces mojaviensis</name>
    <dbReference type="NCBI Taxonomy" id="3383035"/>
    <lineage>
        <taxon>Eukaryota</taxon>
        <taxon>Fungi</taxon>
        <taxon>Dikarya</taxon>
        <taxon>Ascomycota</taxon>
        <taxon>Pezizomycotina</taxon>
        <taxon>Eurotiomycetes</taxon>
        <taxon>Chaetothyriomycetidae</taxon>
        <taxon>Chaetothyriales</taxon>
        <taxon>Chaetothyriales incertae sedis</taxon>
        <taxon>Neophaeococcomyces</taxon>
    </lineage>
</organism>
<dbReference type="EMBL" id="JAPDRQ010000141">
    <property type="protein sequence ID" value="KAJ9653793.1"/>
    <property type="molecule type" value="Genomic_DNA"/>
</dbReference>
<gene>
    <name evidence="1" type="ORF">H2198_007082</name>
</gene>
<protein>
    <submittedName>
        <fullName evidence="1">Uncharacterized protein</fullName>
    </submittedName>
</protein>